<dbReference type="InterPro" id="IPR036087">
    <property type="entry name" value="Nict_dMeBzImd_PRibTrfase_sf"/>
</dbReference>
<reference evidence="13 14" key="1">
    <citation type="submission" date="2017-09" db="EMBL/GenBank/DDBJ databases">
        <title>Bacterial strain isolated from the female urinary microbiota.</title>
        <authorList>
            <person name="Thomas-White K."/>
            <person name="Kumar N."/>
            <person name="Forster S."/>
            <person name="Putonti C."/>
            <person name="Lawley T."/>
            <person name="Wolfe A.J."/>
        </authorList>
    </citation>
    <scope>NUCLEOTIDE SEQUENCE [LARGE SCALE GENOMIC DNA]</scope>
    <source>
        <strain evidence="13 14">UMB0908</strain>
    </source>
</reference>
<dbReference type="HAMAP" id="MF_00230">
    <property type="entry name" value="CobT"/>
    <property type="match status" value="1"/>
</dbReference>
<comment type="function">
    <text evidence="1 11">Catalyzes the synthesis of alpha-ribazole-5'-phosphate from nicotinate mononucleotide (NAMN) and 5,6-dimethylbenzimidazole (DMB).</text>
</comment>
<dbReference type="GO" id="GO:0009236">
    <property type="term" value="P:cobalamin biosynthetic process"/>
    <property type="evidence" value="ECO:0007669"/>
    <property type="project" value="UniProtKB-UniRule"/>
</dbReference>
<evidence type="ECO:0000256" key="12">
    <source>
        <dbReference type="SAM" id="MobiDB-lite"/>
    </source>
</evidence>
<dbReference type="NCBIfam" id="TIGR03160">
    <property type="entry name" value="cobT_DBIPRT"/>
    <property type="match status" value="1"/>
</dbReference>
<evidence type="ECO:0000256" key="10">
    <source>
        <dbReference type="ARBA" id="ARBA00047340"/>
    </source>
</evidence>
<dbReference type="GO" id="GO:0008939">
    <property type="term" value="F:nicotinate-nucleotide-dimethylbenzimidazole phosphoribosyltransferase activity"/>
    <property type="evidence" value="ECO:0007669"/>
    <property type="project" value="UniProtKB-UniRule"/>
</dbReference>
<evidence type="ECO:0000256" key="4">
    <source>
        <dbReference type="ARBA" id="ARBA00011991"/>
    </source>
</evidence>
<dbReference type="UniPathway" id="UPA00061">
    <property type="reaction ID" value="UER00516"/>
</dbReference>
<dbReference type="Pfam" id="PF02277">
    <property type="entry name" value="DBI_PRT"/>
    <property type="match status" value="1"/>
</dbReference>
<evidence type="ECO:0000256" key="11">
    <source>
        <dbReference type="HAMAP-Rule" id="MF_00230"/>
    </source>
</evidence>
<feature type="compositionally biased region" description="Basic and acidic residues" evidence="12">
    <location>
        <begin position="393"/>
        <end position="410"/>
    </location>
</feature>
<dbReference type="EC" id="2.4.2.21" evidence="4 11"/>
<dbReference type="Gene3D" id="1.10.1610.10">
    <property type="match status" value="1"/>
</dbReference>
<dbReference type="NCBIfam" id="NF000996">
    <property type="entry name" value="PRK00105.1"/>
    <property type="match status" value="1"/>
</dbReference>
<gene>
    <name evidence="11 13" type="primary">cobT</name>
    <name evidence="13" type="ORF">CJ204_11285</name>
</gene>
<keyword evidence="8 11" id="KW-0808">Transferase</keyword>
<keyword evidence="6 11" id="KW-0169">Cobalamin biosynthesis</keyword>
<dbReference type="InterPro" id="IPR003200">
    <property type="entry name" value="Nict_dMeBzImd_PRibTrfase"/>
</dbReference>
<dbReference type="PANTHER" id="PTHR43463">
    <property type="entry name" value="NICOTINATE-NUCLEOTIDE--DIMETHYLBENZIMIDAZOLE PHOSPHORIBOSYLTRANSFERASE"/>
    <property type="match status" value="1"/>
</dbReference>
<sequence>MTNNRFGTVVAPDEHVEQLARERQLQLTKPTGSLGRLEDLGVWVSACQGQCPPKQLEDCRVVVFAGDHGVSASGVSAYPTEVSIQMHANINAGGAGVNAIAGVAGASVKSVDISLDHEAEGPFRVRRSCGSIDVEDAMTQDECDRAIEVGKKLADDAIDEGADLLIAGDLGIGNTTPAAVLIGAVTGSEPVTVVGRGTGIDDEGWKRKTAAVRDAMFRVRRLRNDPVEVLRRVSSPDMTAMAAFLAQAAVRRTPVILDGVVTTAAALLADQMAPGARAWWVAGHQSAEPAHSIALRHLGLEPLLDYGMRLGEGSGAVAALPILKHSVAVLSEMATFGDAGVSDKDGAVPAPTAADVSAPPEAAGSTDSANSPDSTGSPASVGSTDSADSPNSPDDRPGHREGGEQPSQRD</sequence>
<organism evidence="13 14">
    <name type="scientific">Corynebacterium xerosis</name>
    <dbReference type="NCBI Taxonomy" id="1725"/>
    <lineage>
        <taxon>Bacteria</taxon>
        <taxon>Bacillati</taxon>
        <taxon>Actinomycetota</taxon>
        <taxon>Actinomycetes</taxon>
        <taxon>Mycobacteriales</taxon>
        <taxon>Corynebacteriaceae</taxon>
        <taxon>Corynebacterium</taxon>
    </lineage>
</organism>
<dbReference type="Proteomes" id="UP000235363">
    <property type="component" value="Unassembled WGS sequence"/>
</dbReference>
<evidence type="ECO:0000256" key="9">
    <source>
        <dbReference type="ARBA" id="ARBA00030686"/>
    </source>
</evidence>
<comment type="caution">
    <text evidence="13">The sequence shown here is derived from an EMBL/GenBank/DDBJ whole genome shotgun (WGS) entry which is preliminary data.</text>
</comment>
<dbReference type="RefSeq" id="WP_102214371.1">
    <property type="nucleotide sequence ID" value="NZ_PNHF01000030.1"/>
</dbReference>
<comment type="pathway">
    <text evidence="2 11">Nucleoside biosynthesis; alpha-ribazole biosynthesis; alpha-ribazole from 5,6-dimethylbenzimidazole: step 1/2.</text>
</comment>
<dbReference type="SUPFAM" id="SSF52733">
    <property type="entry name" value="Nicotinate mononucleotide:5,6-dimethylbenzimidazole phosphoribosyltransferase (CobT)"/>
    <property type="match status" value="1"/>
</dbReference>
<dbReference type="AlphaFoldDB" id="A0A2N6SWI2"/>
<dbReference type="InterPro" id="IPR017846">
    <property type="entry name" value="Nict_dMeBzImd_PRibTrfase_bact"/>
</dbReference>
<evidence type="ECO:0000313" key="14">
    <source>
        <dbReference type="Proteomes" id="UP000235363"/>
    </source>
</evidence>
<feature type="region of interest" description="Disordered" evidence="12">
    <location>
        <begin position="346"/>
        <end position="410"/>
    </location>
</feature>
<name>A0A2N6SWI2_9CORY</name>
<evidence type="ECO:0000256" key="2">
    <source>
        <dbReference type="ARBA" id="ARBA00005049"/>
    </source>
</evidence>
<comment type="catalytic activity">
    <reaction evidence="10 11">
        <text>5,6-dimethylbenzimidazole + nicotinate beta-D-ribonucleotide = alpha-ribazole 5'-phosphate + nicotinate + H(+)</text>
        <dbReference type="Rhea" id="RHEA:11196"/>
        <dbReference type="ChEBI" id="CHEBI:15378"/>
        <dbReference type="ChEBI" id="CHEBI:15890"/>
        <dbReference type="ChEBI" id="CHEBI:32544"/>
        <dbReference type="ChEBI" id="CHEBI:57502"/>
        <dbReference type="ChEBI" id="CHEBI:57918"/>
        <dbReference type="EC" id="2.4.2.21"/>
    </reaction>
</comment>
<comment type="similarity">
    <text evidence="3 11">Belongs to the CobT family.</text>
</comment>
<evidence type="ECO:0000256" key="6">
    <source>
        <dbReference type="ARBA" id="ARBA00022573"/>
    </source>
</evidence>
<evidence type="ECO:0000256" key="1">
    <source>
        <dbReference type="ARBA" id="ARBA00002197"/>
    </source>
</evidence>
<evidence type="ECO:0000256" key="7">
    <source>
        <dbReference type="ARBA" id="ARBA00022676"/>
    </source>
</evidence>
<evidence type="ECO:0000256" key="3">
    <source>
        <dbReference type="ARBA" id="ARBA00007110"/>
    </source>
</evidence>
<accession>A0A2N6SWI2</accession>
<feature type="compositionally biased region" description="Polar residues" evidence="12">
    <location>
        <begin position="365"/>
        <end position="392"/>
    </location>
</feature>
<dbReference type="PANTHER" id="PTHR43463:SF1">
    <property type="entry name" value="NICOTINATE-NUCLEOTIDE--DIMETHYLBENZIMIDAZOLE PHOSPHORIBOSYLTRANSFERASE"/>
    <property type="match status" value="1"/>
</dbReference>
<feature type="active site" description="Proton acceptor" evidence="11">
    <location>
        <position position="312"/>
    </location>
</feature>
<dbReference type="InterPro" id="IPR023195">
    <property type="entry name" value="Nict_dMeBzImd_PRibTrfase_N"/>
</dbReference>
<evidence type="ECO:0000313" key="13">
    <source>
        <dbReference type="EMBL" id="PMC61409.1"/>
    </source>
</evidence>
<dbReference type="Gene3D" id="3.40.50.10210">
    <property type="match status" value="1"/>
</dbReference>
<protein>
    <recommendedName>
        <fullName evidence="5 11">Nicotinate-nucleotide--dimethylbenzimidazole phosphoribosyltransferase</fullName>
        <shortName evidence="11">NN:DBI PRT</shortName>
        <ecNumber evidence="4 11">2.4.2.21</ecNumber>
    </recommendedName>
    <alternativeName>
        <fullName evidence="9 11">N(1)-alpha-phosphoribosyltransferase</fullName>
    </alternativeName>
</protein>
<evidence type="ECO:0000256" key="8">
    <source>
        <dbReference type="ARBA" id="ARBA00022679"/>
    </source>
</evidence>
<evidence type="ECO:0000256" key="5">
    <source>
        <dbReference type="ARBA" id="ARBA00015486"/>
    </source>
</evidence>
<dbReference type="CDD" id="cd02439">
    <property type="entry name" value="DMB-PRT_CobT"/>
    <property type="match status" value="1"/>
</dbReference>
<proteinExistence type="inferred from homology"/>
<keyword evidence="7 11" id="KW-0328">Glycosyltransferase</keyword>
<dbReference type="EMBL" id="PNHF01000030">
    <property type="protein sequence ID" value="PMC61409.1"/>
    <property type="molecule type" value="Genomic_DNA"/>
</dbReference>